<accession>A0A939NEH5</accession>
<reference evidence="1" key="1">
    <citation type="submission" date="2021-03" db="EMBL/GenBank/DDBJ databases">
        <title>Molecular epidemiology and mechanisms of colistin and carbapenem resistance in Enterobacteriaceae from clinical isolates, the environment and porcine samples in Pretoria, South Africa.</title>
        <authorList>
            <person name="Bogoshi D."/>
            <person name="Mbelle N.M."/>
            <person name="Naidoo V."/>
            <person name="Osei Sekyere J."/>
        </authorList>
    </citation>
    <scope>NUCLEOTIDE SEQUENCE</scope>
    <source>
        <strain evidence="1">C052</strain>
    </source>
</reference>
<evidence type="ECO:0000313" key="1">
    <source>
        <dbReference type="EMBL" id="MBO1915677.1"/>
    </source>
</evidence>
<comment type="caution">
    <text evidence="1">The sequence shown here is derived from an EMBL/GenBank/DDBJ whole genome shotgun (WGS) entry which is preliminary data.</text>
</comment>
<dbReference type="Gene3D" id="3.40.30.10">
    <property type="entry name" value="Glutaredoxin"/>
    <property type="match status" value="1"/>
</dbReference>
<organism evidence="1 2">
    <name type="scientific">Providencia rettgeri</name>
    <dbReference type="NCBI Taxonomy" id="587"/>
    <lineage>
        <taxon>Bacteria</taxon>
        <taxon>Pseudomonadati</taxon>
        <taxon>Pseudomonadota</taxon>
        <taxon>Gammaproteobacteria</taxon>
        <taxon>Enterobacterales</taxon>
        <taxon>Morganellaceae</taxon>
        <taxon>Providencia</taxon>
    </lineage>
</organism>
<protein>
    <submittedName>
        <fullName evidence="1">Uncharacterized protein</fullName>
    </submittedName>
</protein>
<name>A0A939NEH5_PRORE</name>
<dbReference type="AlphaFoldDB" id="A0A939NEH5"/>
<evidence type="ECO:0000313" key="2">
    <source>
        <dbReference type="Proteomes" id="UP000664477"/>
    </source>
</evidence>
<proteinExistence type="predicted"/>
<dbReference type="InterPro" id="IPR036249">
    <property type="entry name" value="Thioredoxin-like_sf"/>
</dbReference>
<dbReference type="CDD" id="cd02972">
    <property type="entry name" value="DsbA_family"/>
    <property type="match status" value="1"/>
</dbReference>
<dbReference type="EMBL" id="JAGETQ010000001">
    <property type="protein sequence ID" value="MBO1915677.1"/>
    <property type="molecule type" value="Genomic_DNA"/>
</dbReference>
<sequence>MIHYSDFECPYCGQGFPELLDFVDSSGGNFVFKHTLGHGQRSLYLSTLTECAYEQKGNYGFLKLRNSFSILNEVADLARLLLN</sequence>
<dbReference type="Proteomes" id="UP000664477">
    <property type="component" value="Unassembled WGS sequence"/>
</dbReference>
<dbReference type="SUPFAM" id="SSF52833">
    <property type="entry name" value="Thioredoxin-like"/>
    <property type="match status" value="1"/>
</dbReference>
<gene>
    <name evidence="1" type="ORF">J4727_00400</name>
</gene>